<dbReference type="EMBL" id="OU896712">
    <property type="protein sequence ID" value="CAH1173607.1"/>
    <property type="molecule type" value="Genomic_DNA"/>
</dbReference>
<evidence type="ECO:0000256" key="4">
    <source>
        <dbReference type="RuleBase" id="RU000383"/>
    </source>
</evidence>
<dbReference type="SMART" id="SM00385">
    <property type="entry name" value="CYCLIN"/>
    <property type="match status" value="1"/>
</dbReference>
<reference evidence="6" key="1">
    <citation type="submission" date="2022-01" db="EMBL/GenBank/DDBJ databases">
        <authorList>
            <person name="King R."/>
        </authorList>
    </citation>
    <scope>NUCLEOTIDE SEQUENCE</scope>
</reference>
<reference evidence="6" key="2">
    <citation type="submission" date="2022-10" db="EMBL/GenBank/DDBJ databases">
        <authorList>
            <consortium name="ENA_rothamsted_submissions"/>
            <consortium name="culmorum"/>
            <person name="King R."/>
        </authorList>
    </citation>
    <scope>NUCLEOTIDE SEQUENCE</scope>
</reference>
<keyword evidence="2 4" id="KW-0195">Cyclin</keyword>
<dbReference type="PANTHER" id="PTHR10177">
    <property type="entry name" value="CYCLINS"/>
    <property type="match status" value="1"/>
</dbReference>
<keyword evidence="7" id="KW-1185">Reference proteome</keyword>
<feature type="domain" description="Cyclin-like" evidence="5">
    <location>
        <begin position="57"/>
        <end position="143"/>
    </location>
</feature>
<evidence type="ECO:0000259" key="5">
    <source>
        <dbReference type="SMART" id="SM00385"/>
    </source>
</evidence>
<comment type="similarity">
    <text evidence="4">Belongs to the cyclin family.</text>
</comment>
<protein>
    <recommendedName>
        <fullName evidence="5">Cyclin-like domain-containing protein</fullName>
    </recommendedName>
</protein>
<keyword evidence="3" id="KW-0131">Cell cycle</keyword>
<dbReference type="GO" id="GO:0019887">
    <property type="term" value="F:protein kinase regulator activity"/>
    <property type="evidence" value="ECO:0007669"/>
    <property type="project" value="UniProtKB-ARBA"/>
</dbReference>
<dbReference type="GO" id="GO:0051301">
    <property type="term" value="P:cell division"/>
    <property type="evidence" value="ECO:0007669"/>
    <property type="project" value="UniProtKB-KW"/>
</dbReference>
<dbReference type="Gene3D" id="1.10.472.10">
    <property type="entry name" value="Cyclin-like"/>
    <property type="match status" value="2"/>
</dbReference>
<sequence length="267" mass="31726">MRYFMSKNSVFYLQKEAWDDIKEYEDNFKKVIKEREKNRIPFFHQSPQFSYRHHLVEYIKRICIEKKLSHCCLHLTVYLLDIFMDNHSIVPERVLLVANVCLLVAAKFEENNVTIPKMAELNAANNNRYPLREFKNLEIVLLRFFHWYIMFPTTAHYIYYYIQSVISFDDLRDKKDNLRTLFYNLHDCITAYLDQIIGSVHYMQCFTPSKLAAAIIAASRVDVGLTCWTERLQNVTDYKMEEIQAPMAILRSKHGFINCQKCKTGDS</sequence>
<dbReference type="InterPro" id="IPR036915">
    <property type="entry name" value="Cyclin-like_sf"/>
</dbReference>
<proteinExistence type="inferred from homology"/>
<evidence type="ECO:0000256" key="3">
    <source>
        <dbReference type="ARBA" id="ARBA00023306"/>
    </source>
</evidence>
<dbReference type="OrthoDB" id="285802at2759"/>
<dbReference type="Pfam" id="PF00134">
    <property type="entry name" value="Cyclin_N"/>
    <property type="match status" value="1"/>
</dbReference>
<dbReference type="CDD" id="cd20529">
    <property type="entry name" value="CYCLIN_CCNJ-like_rpt2"/>
    <property type="match status" value="1"/>
</dbReference>
<evidence type="ECO:0000313" key="6">
    <source>
        <dbReference type="EMBL" id="CAH1173607.1"/>
    </source>
</evidence>
<evidence type="ECO:0000256" key="1">
    <source>
        <dbReference type="ARBA" id="ARBA00022618"/>
    </source>
</evidence>
<name>A0A9P0GRX4_PHACE</name>
<dbReference type="GO" id="GO:0051726">
    <property type="term" value="P:regulation of cell cycle"/>
    <property type="evidence" value="ECO:0007669"/>
    <property type="project" value="UniProtKB-ARBA"/>
</dbReference>
<dbReference type="Pfam" id="PF02984">
    <property type="entry name" value="Cyclin_C"/>
    <property type="match status" value="1"/>
</dbReference>
<evidence type="ECO:0000313" key="7">
    <source>
        <dbReference type="Proteomes" id="UP001153737"/>
    </source>
</evidence>
<dbReference type="CDD" id="cd20528">
    <property type="entry name" value="CYCLIN_CCNJ-like_rpt1"/>
    <property type="match status" value="1"/>
</dbReference>
<accession>A0A9P0GRX4</accession>
<dbReference type="FunFam" id="1.10.472.10:FF:000010">
    <property type="entry name" value="G1/S-specific cyclin Cln1"/>
    <property type="match status" value="1"/>
</dbReference>
<dbReference type="InterPro" id="IPR004367">
    <property type="entry name" value="Cyclin_C-dom"/>
</dbReference>
<evidence type="ECO:0000256" key="2">
    <source>
        <dbReference type="ARBA" id="ARBA00023127"/>
    </source>
</evidence>
<keyword evidence="1" id="KW-0132">Cell division</keyword>
<dbReference type="InterPro" id="IPR039361">
    <property type="entry name" value="Cyclin"/>
</dbReference>
<gene>
    <name evidence="6" type="ORF">PHAECO_LOCUS10515</name>
</gene>
<dbReference type="Proteomes" id="UP001153737">
    <property type="component" value="Chromosome 6"/>
</dbReference>
<organism evidence="6 7">
    <name type="scientific">Phaedon cochleariae</name>
    <name type="common">Mustard beetle</name>
    <dbReference type="NCBI Taxonomy" id="80249"/>
    <lineage>
        <taxon>Eukaryota</taxon>
        <taxon>Metazoa</taxon>
        <taxon>Ecdysozoa</taxon>
        <taxon>Arthropoda</taxon>
        <taxon>Hexapoda</taxon>
        <taxon>Insecta</taxon>
        <taxon>Pterygota</taxon>
        <taxon>Neoptera</taxon>
        <taxon>Endopterygota</taxon>
        <taxon>Coleoptera</taxon>
        <taxon>Polyphaga</taxon>
        <taxon>Cucujiformia</taxon>
        <taxon>Chrysomeloidea</taxon>
        <taxon>Chrysomelidae</taxon>
        <taxon>Chrysomelinae</taxon>
        <taxon>Chrysomelini</taxon>
        <taxon>Phaedon</taxon>
    </lineage>
</organism>
<dbReference type="AlphaFoldDB" id="A0A9P0GRX4"/>
<dbReference type="SUPFAM" id="SSF47954">
    <property type="entry name" value="Cyclin-like"/>
    <property type="match status" value="2"/>
</dbReference>
<dbReference type="InterPro" id="IPR013763">
    <property type="entry name" value="Cyclin-like_dom"/>
</dbReference>
<dbReference type="InterPro" id="IPR006671">
    <property type="entry name" value="Cyclin_N"/>
</dbReference>